<sequence length="68" mass="8683">MFWLLRQLRVQLLLLFRQIMVFLLQCFKFWIFGKIDGMREKFFWFHRLIDCTSSNLFYFHRLHVHNKK</sequence>
<evidence type="ECO:0000256" key="1">
    <source>
        <dbReference type="SAM" id="Phobius"/>
    </source>
</evidence>
<name>A0A6V7XXA7_MELEN</name>
<organism evidence="2 3">
    <name type="scientific">Meloidogyne enterolobii</name>
    <name type="common">Root-knot nematode worm</name>
    <name type="synonym">Meloidogyne mayaguensis</name>
    <dbReference type="NCBI Taxonomy" id="390850"/>
    <lineage>
        <taxon>Eukaryota</taxon>
        <taxon>Metazoa</taxon>
        <taxon>Ecdysozoa</taxon>
        <taxon>Nematoda</taxon>
        <taxon>Chromadorea</taxon>
        <taxon>Rhabditida</taxon>
        <taxon>Tylenchina</taxon>
        <taxon>Tylenchomorpha</taxon>
        <taxon>Tylenchoidea</taxon>
        <taxon>Meloidogynidae</taxon>
        <taxon>Meloidogyninae</taxon>
        <taxon>Meloidogyne</taxon>
    </lineage>
</organism>
<evidence type="ECO:0000313" key="2">
    <source>
        <dbReference type="EMBL" id="CAD2203257.1"/>
    </source>
</evidence>
<gene>
    <name evidence="2" type="ORF">MENT_LOCUS56934</name>
</gene>
<dbReference type="Proteomes" id="UP000580250">
    <property type="component" value="Unassembled WGS sequence"/>
</dbReference>
<accession>A0A6V7XXA7</accession>
<evidence type="ECO:0000313" key="3">
    <source>
        <dbReference type="Proteomes" id="UP000580250"/>
    </source>
</evidence>
<reference evidence="2 3" key="1">
    <citation type="submission" date="2020-08" db="EMBL/GenBank/DDBJ databases">
        <authorList>
            <person name="Koutsovoulos G."/>
            <person name="Danchin GJ E."/>
        </authorList>
    </citation>
    <scope>NUCLEOTIDE SEQUENCE [LARGE SCALE GENOMIC DNA]</scope>
</reference>
<keyword evidence="1" id="KW-0472">Membrane</keyword>
<dbReference type="AlphaFoldDB" id="A0A6V7XXA7"/>
<proteinExistence type="predicted"/>
<feature type="transmembrane region" description="Helical" evidence="1">
    <location>
        <begin position="12"/>
        <end position="31"/>
    </location>
</feature>
<keyword evidence="1" id="KW-0812">Transmembrane</keyword>
<comment type="caution">
    <text evidence="2">The sequence shown here is derived from an EMBL/GenBank/DDBJ whole genome shotgun (WGS) entry which is preliminary data.</text>
</comment>
<protein>
    <submittedName>
        <fullName evidence="2">Uncharacterized protein</fullName>
    </submittedName>
</protein>
<dbReference type="EMBL" id="CAJEWN010002352">
    <property type="protein sequence ID" value="CAD2203257.1"/>
    <property type="molecule type" value="Genomic_DNA"/>
</dbReference>
<keyword evidence="1" id="KW-1133">Transmembrane helix</keyword>